<feature type="region of interest" description="Disordered" evidence="1">
    <location>
        <begin position="343"/>
        <end position="370"/>
    </location>
</feature>
<proteinExistence type="predicted"/>
<organism evidence="2 3">
    <name type="scientific">Sordaria brevicollis</name>
    <dbReference type="NCBI Taxonomy" id="83679"/>
    <lineage>
        <taxon>Eukaryota</taxon>
        <taxon>Fungi</taxon>
        <taxon>Dikarya</taxon>
        <taxon>Ascomycota</taxon>
        <taxon>Pezizomycotina</taxon>
        <taxon>Sordariomycetes</taxon>
        <taxon>Sordariomycetidae</taxon>
        <taxon>Sordariales</taxon>
        <taxon>Sordariaceae</taxon>
        <taxon>Sordaria</taxon>
    </lineage>
</organism>
<sequence>MGSLAVGREKSQGAISAAAFGVPEVLPDVPDVPDGQQNVPHVPANGIGALDALLDLDRLDDMSVDRSFFMPLSLLEPKAGPAGCPAGSPAGWSGCPSGDSTPFAGAATPTPPDHHARQRLEQLDDEPLVEPWTYVPRTPALSIVDNRSPRDFAFHLPFRLLPNTNGRHFQIINIGTFLDDHSSYPYSGSSERHHHLPDLDLLDEFGPFRIDVDVDLPRSPVYRSFYLSPSASTTSLASEPCAYHHYFDNSSSNFTSVRHGAIMPDPTAVASTDGAGPSGRPNYAAKTIAQRRQRRPHSAHSEQLARLPSPFFSLWTKRHQHQHMGQHGKPQQPFEYPGHHGFTDTKPTTHKRFTHSRSSSIGTRQNQANAVPQMTREEFEALPLAIQRKQVLDPAYLIQVTSNWKPPSLCFSLRGSASRASISSRDFASFRASHATLVDEQVPVNKGKSRLALIWPTRIAFTRRWCSVSYRSVNTGRFWYLDRGPISTHFRTLAASFWLSSMQVQRLLGRAAQGPPLPLPMPHLTGFVLSLPLKLPNCPSYAAKTKTSQYFSTLERLRFARESYLIDGITRHYDEISNFKGQKGHKPQSRSEQIVSRNGRGPLGGESSLPSPVLEIPQASVDNMRQQELTREEQVALARRLRASVILDAADEAIYKMNRRTSGHPSVNREGLMSSHSSQQATTEPRDDVQSRAEQPISQELPQSFYDSFRWLEEEDDLDLRLFLDDYHANLRDSLPSPKQSRPSFRRQMSVSKLPFGLSSTTPTTTSRPGSHNALATGSPAPTSAGSVANSDGPTHRKSRTLSLITPKHSPHESVFDPSAAHYQDPEARLKLRVYLASPQKFDEAIEFGFPSADVLGGGSIVRTEFVETPLGHVRRKVQSTPKGEDGTWAMGTFLADDEDEHVSLNSDQPSLADPESPKTPQAFESRPHPQRATSSDQTFLRDGCSMFSEGAGGYAQAPANSREMTLRMTLTRPDLRAHENEIYGWQQKPAYRNTRKSMSLGGFENKGMFYGEPILNESLENQASTTSEKGVMKRIWKRVRRT</sequence>
<reference evidence="2" key="1">
    <citation type="journal article" date="2023" name="Mol. Phylogenet. Evol.">
        <title>Genome-scale phylogeny and comparative genomics of the fungal order Sordariales.</title>
        <authorList>
            <person name="Hensen N."/>
            <person name="Bonometti L."/>
            <person name="Westerberg I."/>
            <person name="Brannstrom I.O."/>
            <person name="Guillou S."/>
            <person name="Cros-Aarteil S."/>
            <person name="Calhoun S."/>
            <person name="Haridas S."/>
            <person name="Kuo A."/>
            <person name="Mondo S."/>
            <person name="Pangilinan J."/>
            <person name="Riley R."/>
            <person name="LaButti K."/>
            <person name="Andreopoulos B."/>
            <person name="Lipzen A."/>
            <person name="Chen C."/>
            <person name="Yan M."/>
            <person name="Daum C."/>
            <person name="Ng V."/>
            <person name="Clum A."/>
            <person name="Steindorff A."/>
            <person name="Ohm R.A."/>
            <person name="Martin F."/>
            <person name="Silar P."/>
            <person name="Natvig D.O."/>
            <person name="Lalanne C."/>
            <person name="Gautier V."/>
            <person name="Ament-Velasquez S.L."/>
            <person name="Kruys A."/>
            <person name="Hutchinson M.I."/>
            <person name="Powell A.J."/>
            <person name="Barry K."/>
            <person name="Miller A.N."/>
            <person name="Grigoriev I.V."/>
            <person name="Debuchy R."/>
            <person name="Gladieux P."/>
            <person name="Hiltunen Thoren M."/>
            <person name="Johannesson H."/>
        </authorList>
    </citation>
    <scope>NUCLEOTIDE SEQUENCE</scope>
    <source>
        <strain evidence="2">FGSC 1904</strain>
    </source>
</reference>
<comment type="caution">
    <text evidence="2">The sequence shown here is derived from an EMBL/GenBank/DDBJ whole genome shotgun (WGS) entry which is preliminary data.</text>
</comment>
<feature type="compositionally biased region" description="Polar residues" evidence="1">
    <location>
        <begin position="737"/>
        <end position="751"/>
    </location>
</feature>
<dbReference type="AlphaFoldDB" id="A0AAE0UAD2"/>
<keyword evidence="3" id="KW-1185">Reference proteome</keyword>
<dbReference type="EMBL" id="JAUTDP010000009">
    <property type="protein sequence ID" value="KAK3396460.1"/>
    <property type="molecule type" value="Genomic_DNA"/>
</dbReference>
<name>A0AAE0UAD2_SORBR</name>
<evidence type="ECO:0000256" key="1">
    <source>
        <dbReference type="SAM" id="MobiDB-lite"/>
    </source>
</evidence>
<reference evidence="2" key="2">
    <citation type="submission" date="2023-07" db="EMBL/GenBank/DDBJ databases">
        <authorList>
            <consortium name="Lawrence Berkeley National Laboratory"/>
            <person name="Haridas S."/>
            <person name="Hensen N."/>
            <person name="Bonometti L."/>
            <person name="Westerberg I."/>
            <person name="Brannstrom I.O."/>
            <person name="Guillou S."/>
            <person name="Cros-Aarteil S."/>
            <person name="Calhoun S."/>
            <person name="Kuo A."/>
            <person name="Mondo S."/>
            <person name="Pangilinan J."/>
            <person name="Riley R."/>
            <person name="LaButti K."/>
            <person name="Andreopoulos B."/>
            <person name="Lipzen A."/>
            <person name="Chen C."/>
            <person name="Yanf M."/>
            <person name="Daum C."/>
            <person name="Ng V."/>
            <person name="Clum A."/>
            <person name="Steindorff A."/>
            <person name="Ohm R."/>
            <person name="Martin F."/>
            <person name="Silar P."/>
            <person name="Natvig D."/>
            <person name="Lalanne C."/>
            <person name="Gautier V."/>
            <person name="Ament-velasquez S.L."/>
            <person name="Kruys A."/>
            <person name="Hutchinson M.I."/>
            <person name="Powell A.J."/>
            <person name="Barry K."/>
            <person name="Miller A.N."/>
            <person name="Grigoriev I.V."/>
            <person name="Debuchy R."/>
            <person name="Gladieux P."/>
            <person name="Thoren M.H."/>
            <person name="Johannesson H."/>
        </authorList>
    </citation>
    <scope>NUCLEOTIDE SEQUENCE</scope>
    <source>
        <strain evidence="2">FGSC 1904</strain>
    </source>
</reference>
<gene>
    <name evidence="2" type="ORF">B0T20DRAFT_455060</name>
</gene>
<feature type="compositionally biased region" description="Polar residues" evidence="1">
    <location>
        <begin position="674"/>
        <end position="683"/>
    </location>
</feature>
<dbReference type="Proteomes" id="UP001281003">
    <property type="component" value="Unassembled WGS sequence"/>
</dbReference>
<feature type="region of interest" description="Disordered" evidence="1">
    <location>
        <begin position="902"/>
        <end position="939"/>
    </location>
</feature>
<feature type="compositionally biased region" description="Polar residues" evidence="1">
    <location>
        <begin position="768"/>
        <end position="793"/>
    </location>
</feature>
<feature type="region of interest" description="Disordered" evidence="1">
    <location>
        <begin position="731"/>
        <end position="799"/>
    </location>
</feature>
<feature type="region of interest" description="Disordered" evidence="1">
    <location>
        <begin position="658"/>
        <end position="700"/>
    </location>
</feature>
<accession>A0AAE0UAD2</accession>
<feature type="compositionally biased region" description="Polar residues" evidence="1">
    <location>
        <begin position="356"/>
        <end position="370"/>
    </location>
</feature>
<evidence type="ECO:0000313" key="3">
    <source>
        <dbReference type="Proteomes" id="UP001281003"/>
    </source>
</evidence>
<feature type="region of interest" description="Disordered" evidence="1">
    <location>
        <begin position="578"/>
        <end position="613"/>
    </location>
</feature>
<evidence type="ECO:0000313" key="2">
    <source>
        <dbReference type="EMBL" id="KAK3396460.1"/>
    </source>
</evidence>
<protein>
    <submittedName>
        <fullName evidence="2">Uncharacterized protein</fullName>
    </submittedName>
</protein>